<dbReference type="GO" id="GO:0009279">
    <property type="term" value="C:cell outer membrane"/>
    <property type="evidence" value="ECO:0007669"/>
    <property type="project" value="UniProtKB-SubCell"/>
</dbReference>
<feature type="signal peptide" evidence="6">
    <location>
        <begin position="1"/>
        <end position="26"/>
    </location>
</feature>
<dbReference type="PANTHER" id="PTHR38776">
    <property type="entry name" value="MLTA-INTERACTING PROTEIN-RELATED"/>
    <property type="match status" value="1"/>
</dbReference>
<dbReference type="InterPro" id="IPR010583">
    <property type="entry name" value="MipA"/>
</dbReference>
<evidence type="ECO:0000256" key="1">
    <source>
        <dbReference type="ARBA" id="ARBA00004442"/>
    </source>
</evidence>
<comment type="caution">
    <text evidence="7">The sequence shown here is derived from an EMBL/GenBank/DDBJ whole genome shotgun (WGS) entry which is preliminary data.</text>
</comment>
<evidence type="ECO:0000256" key="3">
    <source>
        <dbReference type="ARBA" id="ARBA00022729"/>
    </source>
</evidence>
<feature type="chain" id="PRO_5042986543" evidence="6">
    <location>
        <begin position="27"/>
        <end position="258"/>
    </location>
</feature>
<evidence type="ECO:0000313" key="8">
    <source>
        <dbReference type="Proteomes" id="UP001226084"/>
    </source>
</evidence>
<gene>
    <name evidence="7" type="ORF">QE424_001243</name>
</gene>
<accession>A0AAP5AGC9</accession>
<evidence type="ECO:0000313" key="7">
    <source>
        <dbReference type="EMBL" id="MDQ1108084.1"/>
    </source>
</evidence>
<keyword evidence="5" id="KW-0998">Cell outer membrane</keyword>
<evidence type="ECO:0000256" key="4">
    <source>
        <dbReference type="ARBA" id="ARBA00023136"/>
    </source>
</evidence>
<evidence type="ECO:0000256" key="2">
    <source>
        <dbReference type="ARBA" id="ARBA00005722"/>
    </source>
</evidence>
<sequence length="258" mass="27325">MQIGSRKAATAGITLLGLLASGSVLAQAAPGERPRSSLGLAVVAQKSPYAGYDTDVLPVPVINYEGRKFHFRGGSIGYTLFDNEKTEVSLLAQPHVMRFKRKDTDDLQLRQLDNRNLSAMAGAAVRHTAPWGVLQGNVLAEVSGHGGGIAADAKYAYPIPTGKVVLIPGVGVNYASSALNDYYFGISAEEAQRSGLARYRAGSGVAPYMDVTALMPLGAHWTATASLRRTLLSSAVKDSPMTRGDHMDTALLALTYGF</sequence>
<dbReference type="Proteomes" id="UP001226084">
    <property type="component" value="Unassembled WGS sequence"/>
</dbReference>
<dbReference type="AlphaFoldDB" id="A0AAP5AGC9"/>
<name>A0AAP5AGC9_9GAMM</name>
<dbReference type="EMBL" id="JAUTAS010000001">
    <property type="protein sequence ID" value="MDQ1108084.1"/>
    <property type="molecule type" value="Genomic_DNA"/>
</dbReference>
<keyword evidence="4" id="KW-0472">Membrane</keyword>
<dbReference type="GO" id="GO:0009252">
    <property type="term" value="P:peptidoglycan biosynthetic process"/>
    <property type="evidence" value="ECO:0007669"/>
    <property type="project" value="TreeGrafter"/>
</dbReference>
<protein>
    <submittedName>
        <fullName evidence="7">Outer membrane protein</fullName>
    </submittedName>
</protein>
<reference evidence="7" key="1">
    <citation type="submission" date="2023-07" db="EMBL/GenBank/DDBJ databases">
        <title>Functional and genomic diversity of the sorghum phyllosphere microbiome.</title>
        <authorList>
            <person name="Shade A."/>
        </authorList>
    </citation>
    <scope>NUCLEOTIDE SEQUENCE</scope>
    <source>
        <strain evidence="7">SORGH_AS_0457</strain>
    </source>
</reference>
<evidence type="ECO:0000256" key="6">
    <source>
        <dbReference type="SAM" id="SignalP"/>
    </source>
</evidence>
<comment type="similarity">
    <text evidence="2">Belongs to the MipA/OmpV family.</text>
</comment>
<keyword evidence="3 6" id="KW-0732">Signal</keyword>
<dbReference type="PANTHER" id="PTHR38776:SF1">
    <property type="entry name" value="MLTA-INTERACTING PROTEIN-RELATED"/>
    <property type="match status" value="1"/>
</dbReference>
<comment type="subcellular location">
    <subcellularLocation>
        <location evidence="1">Cell outer membrane</location>
    </subcellularLocation>
</comment>
<dbReference type="Pfam" id="PF06629">
    <property type="entry name" value="MipA"/>
    <property type="match status" value="1"/>
</dbReference>
<proteinExistence type="inferred from homology"/>
<evidence type="ECO:0000256" key="5">
    <source>
        <dbReference type="ARBA" id="ARBA00023237"/>
    </source>
</evidence>
<dbReference type="RefSeq" id="WP_307106676.1">
    <property type="nucleotide sequence ID" value="NZ_CP183298.1"/>
</dbReference>
<organism evidence="7 8">
    <name type="scientific">Stenotrophomonas rhizophila</name>
    <dbReference type="NCBI Taxonomy" id="216778"/>
    <lineage>
        <taxon>Bacteria</taxon>
        <taxon>Pseudomonadati</taxon>
        <taxon>Pseudomonadota</taxon>
        <taxon>Gammaproteobacteria</taxon>
        <taxon>Lysobacterales</taxon>
        <taxon>Lysobacteraceae</taxon>
        <taxon>Stenotrophomonas</taxon>
    </lineage>
</organism>